<keyword evidence="3" id="KW-1185">Reference proteome</keyword>
<feature type="non-terminal residue" evidence="2">
    <location>
        <position position="1"/>
    </location>
</feature>
<dbReference type="Proteomes" id="UP001341840">
    <property type="component" value="Unassembled WGS sequence"/>
</dbReference>
<dbReference type="EMBL" id="JASCZI010182909">
    <property type="protein sequence ID" value="MED6188801.1"/>
    <property type="molecule type" value="Genomic_DNA"/>
</dbReference>
<name>A0ABU6WVA5_9FABA</name>
<reference evidence="2 3" key="1">
    <citation type="journal article" date="2023" name="Plants (Basel)">
        <title>Bridging the Gap: Combining Genomics and Transcriptomics Approaches to Understand Stylosanthes scabra, an Orphan Legume from the Brazilian Caatinga.</title>
        <authorList>
            <person name="Ferreira-Neto J.R.C."/>
            <person name="da Silva M.D."/>
            <person name="Binneck E."/>
            <person name="de Melo N.F."/>
            <person name="da Silva R.H."/>
            <person name="de Melo A.L.T.M."/>
            <person name="Pandolfi V."/>
            <person name="Bustamante F.O."/>
            <person name="Brasileiro-Vidal A.C."/>
            <person name="Benko-Iseppon A.M."/>
        </authorList>
    </citation>
    <scope>NUCLEOTIDE SEQUENCE [LARGE SCALE GENOMIC DNA]</scope>
    <source>
        <tissue evidence="2">Leaves</tissue>
    </source>
</reference>
<accession>A0ABU6WVA5</accession>
<feature type="region of interest" description="Disordered" evidence="1">
    <location>
        <begin position="65"/>
        <end position="96"/>
    </location>
</feature>
<evidence type="ECO:0000313" key="3">
    <source>
        <dbReference type="Proteomes" id="UP001341840"/>
    </source>
</evidence>
<feature type="compositionally biased region" description="Basic and acidic residues" evidence="1">
    <location>
        <begin position="85"/>
        <end position="96"/>
    </location>
</feature>
<evidence type="ECO:0000256" key="1">
    <source>
        <dbReference type="SAM" id="MobiDB-lite"/>
    </source>
</evidence>
<comment type="caution">
    <text evidence="2">The sequence shown here is derived from an EMBL/GenBank/DDBJ whole genome shotgun (WGS) entry which is preliminary data.</text>
</comment>
<sequence length="96" mass="10970">AGESSHTLPTPEKEIDQRNKTIQQLEASLRELLERQTREAAIATEAVKRAKELVRKQQAILDEVEKREKNRSKKLNSKIPIPVDNDSKTVESKDHT</sequence>
<organism evidence="2 3">
    <name type="scientific">Stylosanthes scabra</name>
    <dbReference type="NCBI Taxonomy" id="79078"/>
    <lineage>
        <taxon>Eukaryota</taxon>
        <taxon>Viridiplantae</taxon>
        <taxon>Streptophyta</taxon>
        <taxon>Embryophyta</taxon>
        <taxon>Tracheophyta</taxon>
        <taxon>Spermatophyta</taxon>
        <taxon>Magnoliopsida</taxon>
        <taxon>eudicotyledons</taxon>
        <taxon>Gunneridae</taxon>
        <taxon>Pentapetalae</taxon>
        <taxon>rosids</taxon>
        <taxon>fabids</taxon>
        <taxon>Fabales</taxon>
        <taxon>Fabaceae</taxon>
        <taxon>Papilionoideae</taxon>
        <taxon>50 kb inversion clade</taxon>
        <taxon>dalbergioids sensu lato</taxon>
        <taxon>Dalbergieae</taxon>
        <taxon>Pterocarpus clade</taxon>
        <taxon>Stylosanthes</taxon>
    </lineage>
</organism>
<evidence type="ECO:0000313" key="2">
    <source>
        <dbReference type="EMBL" id="MED6188801.1"/>
    </source>
</evidence>
<gene>
    <name evidence="2" type="ORF">PIB30_089340</name>
</gene>
<protein>
    <submittedName>
        <fullName evidence="2">Uncharacterized protein</fullName>
    </submittedName>
</protein>
<proteinExistence type="predicted"/>